<protein>
    <submittedName>
        <fullName evidence="1">Uncharacterized protein</fullName>
    </submittedName>
</protein>
<dbReference type="AlphaFoldDB" id="A0AA39UXV2"/>
<keyword evidence="2" id="KW-1185">Reference proteome</keyword>
<proteinExistence type="predicted"/>
<accession>A0AA39UXV2</accession>
<gene>
    <name evidence="1" type="ORF">EDD18DRAFT_1140565</name>
</gene>
<comment type="caution">
    <text evidence="1">The sequence shown here is derived from an EMBL/GenBank/DDBJ whole genome shotgun (WGS) entry which is preliminary data.</text>
</comment>
<evidence type="ECO:0000313" key="2">
    <source>
        <dbReference type="Proteomes" id="UP001175228"/>
    </source>
</evidence>
<dbReference type="Proteomes" id="UP001175228">
    <property type="component" value="Unassembled WGS sequence"/>
</dbReference>
<sequence>MRVFHVDLLSRFGSSMREISLTYPGWSIGRACWDTYGIFEPLFGLKPLKKLHYTGEVAFDRNILERRLATSWPGVGALSIPCIVGPALPYDALPVIALGFPRLTDLTMPVVFPESYVLPHEQILQHGLRKCSSPETSVEWLTCTARYLDHIFPFLMRVEGGSGWDQVEQIILEACQPIRRHPRHR</sequence>
<evidence type="ECO:0000313" key="1">
    <source>
        <dbReference type="EMBL" id="KAK0502379.1"/>
    </source>
</evidence>
<organism evidence="1 2">
    <name type="scientific">Armillaria luteobubalina</name>
    <dbReference type="NCBI Taxonomy" id="153913"/>
    <lineage>
        <taxon>Eukaryota</taxon>
        <taxon>Fungi</taxon>
        <taxon>Dikarya</taxon>
        <taxon>Basidiomycota</taxon>
        <taxon>Agaricomycotina</taxon>
        <taxon>Agaricomycetes</taxon>
        <taxon>Agaricomycetidae</taxon>
        <taxon>Agaricales</taxon>
        <taxon>Marasmiineae</taxon>
        <taxon>Physalacriaceae</taxon>
        <taxon>Armillaria</taxon>
    </lineage>
</organism>
<name>A0AA39UXV2_9AGAR</name>
<reference evidence="1" key="1">
    <citation type="submission" date="2023-06" db="EMBL/GenBank/DDBJ databases">
        <authorList>
            <consortium name="Lawrence Berkeley National Laboratory"/>
            <person name="Ahrendt S."/>
            <person name="Sahu N."/>
            <person name="Indic B."/>
            <person name="Wong-Bajracharya J."/>
            <person name="Merenyi Z."/>
            <person name="Ke H.-M."/>
            <person name="Monk M."/>
            <person name="Kocsube S."/>
            <person name="Drula E."/>
            <person name="Lipzen A."/>
            <person name="Balint B."/>
            <person name="Henrissat B."/>
            <person name="Andreopoulos B."/>
            <person name="Martin F.M."/>
            <person name="Harder C.B."/>
            <person name="Rigling D."/>
            <person name="Ford K.L."/>
            <person name="Foster G.D."/>
            <person name="Pangilinan J."/>
            <person name="Papanicolaou A."/>
            <person name="Barry K."/>
            <person name="LaButti K."/>
            <person name="Viragh M."/>
            <person name="Koriabine M."/>
            <person name="Yan M."/>
            <person name="Riley R."/>
            <person name="Champramary S."/>
            <person name="Plett K.L."/>
            <person name="Tsai I.J."/>
            <person name="Slot J."/>
            <person name="Sipos G."/>
            <person name="Plett J."/>
            <person name="Nagy L.G."/>
            <person name="Grigoriev I.V."/>
        </authorList>
    </citation>
    <scope>NUCLEOTIDE SEQUENCE</scope>
    <source>
        <strain evidence="1">HWK02</strain>
    </source>
</reference>
<dbReference type="EMBL" id="JAUEPU010000005">
    <property type="protein sequence ID" value="KAK0502379.1"/>
    <property type="molecule type" value="Genomic_DNA"/>
</dbReference>